<protein>
    <submittedName>
        <fullName evidence="2">DUF1109 domain-containing protein</fullName>
    </submittedName>
</protein>
<keyword evidence="1" id="KW-0812">Transmembrane</keyword>
<feature type="transmembrane region" description="Helical" evidence="1">
    <location>
        <begin position="25"/>
        <end position="46"/>
    </location>
</feature>
<feature type="transmembrane region" description="Helical" evidence="1">
    <location>
        <begin position="185"/>
        <end position="203"/>
    </location>
</feature>
<dbReference type="OrthoDB" id="7504729at2"/>
<sequence>MGNHDKLIETLSRTARPVTRTPPTLWRVVSWVSCVLPTGALAGWQLRHTFTDWSQPGALTALLAMLLAFIAGTVAIFSAFNLSIAGRKPIRPLWLTLLVMSWLVTNLINASHTPIEPHAAGDGMHCYQFMLAASLPMMVFSVISLRRTRTLYPTRSLALAGCGIAFMTATLLSFCHPVTLEMPDLLMHLAAALTIIAITVLGGRRWVALD</sequence>
<feature type="transmembrane region" description="Helical" evidence="1">
    <location>
        <begin position="127"/>
        <end position="145"/>
    </location>
</feature>
<accession>A0A1S8YSF4</accession>
<reference evidence="2 3" key="1">
    <citation type="submission" date="2016-12" db="EMBL/GenBank/DDBJ databases">
        <title>Izhakiella australiana sp. nov. of genus Izhakiella isolated from Australian desert.</title>
        <authorList>
            <person name="Ji M."/>
        </authorList>
    </citation>
    <scope>NUCLEOTIDE SEQUENCE [LARGE SCALE GENOMIC DNA]</scope>
    <source>
        <strain evidence="2 3">D4N98</strain>
    </source>
</reference>
<keyword evidence="1" id="KW-1133">Transmembrane helix</keyword>
<gene>
    <name evidence="2" type="ORF">BTJ39_02315</name>
</gene>
<dbReference type="Proteomes" id="UP000190667">
    <property type="component" value="Unassembled WGS sequence"/>
</dbReference>
<evidence type="ECO:0000313" key="3">
    <source>
        <dbReference type="Proteomes" id="UP000190667"/>
    </source>
</evidence>
<evidence type="ECO:0000256" key="1">
    <source>
        <dbReference type="SAM" id="Phobius"/>
    </source>
</evidence>
<dbReference type="STRING" id="1926881.BTJ39_02315"/>
<name>A0A1S8YSF4_9GAMM</name>
<proteinExistence type="predicted"/>
<dbReference type="AlphaFoldDB" id="A0A1S8YSF4"/>
<feature type="transmembrane region" description="Helical" evidence="1">
    <location>
        <begin position="157"/>
        <end position="179"/>
    </location>
</feature>
<feature type="transmembrane region" description="Helical" evidence="1">
    <location>
        <begin position="58"/>
        <end position="80"/>
    </location>
</feature>
<feature type="transmembrane region" description="Helical" evidence="1">
    <location>
        <begin position="92"/>
        <end position="115"/>
    </location>
</feature>
<keyword evidence="3" id="KW-1185">Reference proteome</keyword>
<comment type="caution">
    <text evidence="2">The sequence shown here is derived from an EMBL/GenBank/DDBJ whole genome shotgun (WGS) entry which is preliminary data.</text>
</comment>
<evidence type="ECO:0000313" key="2">
    <source>
        <dbReference type="EMBL" id="OON42010.1"/>
    </source>
</evidence>
<dbReference type="RefSeq" id="WP_078001037.1">
    <property type="nucleotide sequence ID" value="NZ_MRUL01000001.1"/>
</dbReference>
<dbReference type="EMBL" id="MRUL01000001">
    <property type="protein sequence ID" value="OON42010.1"/>
    <property type="molecule type" value="Genomic_DNA"/>
</dbReference>
<keyword evidence="1" id="KW-0472">Membrane</keyword>
<organism evidence="2 3">
    <name type="scientific">Izhakiella australiensis</name>
    <dbReference type="NCBI Taxonomy" id="1926881"/>
    <lineage>
        <taxon>Bacteria</taxon>
        <taxon>Pseudomonadati</taxon>
        <taxon>Pseudomonadota</taxon>
        <taxon>Gammaproteobacteria</taxon>
        <taxon>Enterobacterales</taxon>
        <taxon>Erwiniaceae</taxon>
        <taxon>Izhakiella</taxon>
    </lineage>
</organism>